<dbReference type="Proteomes" id="UP000234681">
    <property type="component" value="Chromosome 13"/>
</dbReference>
<sequence>MFESLWLPRHHLARLSLSPVTDTEIRGRCVVTRRKAWCAQRDLLEGSAAVFLQKRPGTTRPAAFWICRSSLGQKCQIIPSLGPQMVPQEGKGPVRRMLCLDSAWVDQATHRLPFGLQKAAR</sequence>
<reference evidence="2" key="1">
    <citation type="submission" date="2005-09" db="EMBL/GenBank/DDBJ databases">
        <authorList>
            <person name="Mural R.J."/>
            <person name="Li P.W."/>
            <person name="Adams M.D."/>
            <person name="Amanatides P.G."/>
            <person name="Baden-Tillson H."/>
            <person name="Barnstead M."/>
            <person name="Chin S.H."/>
            <person name="Dew I."/>
            <person name="Evans C.A."/>
            <person name="Ferriera S."/>
            <person name="Flanigan M."/>
            <person name="Fosler C."/>
            <person name="Glodek A."/>
            <person name="Gu Z."/>
            <person name="Holt R.A."/>
            <person name="Jennings D."/>
            <person name="Kraft C.L."/>
            <person name="Lu F."/>
            <person name="Nguyen T."/>
            <person name="Nusskern D.R."/>
            <person name="Pfannkoch C.M."/>
            <person name="Sitter C."/>
            <person name="Sutton G.G."/>
            <person name="Venter J.C."/>
            <person name="Wang Z."/>
            <person name="Woodage T."/>
            <person name="Zheng X.H."/>
            <person name="Zhong F."/>
        </authorList>
    </citation>
    <scope>NUCLEOTIDE SEQUENCE [LARGE SCALE GENOMIC DNA]</scope>
    <source>
        <strain>BN</strain>
        <strain evidence="2">Sprague-Dawley</strain>
    </source>
</reference>
<proteinExistence type="predicted"/>
<evidence type="ECO:0000313" key="2">
    <source>
        <dbReference type="Proteomes" id="UP000234681"/>
    </source>
</evidence>
<dbReference type="EMBL" id="CH473985">
    <property type="protein sequence ID" value="EDL94832.1"/>
    <property type="molecule type" value="Genomic_DNA"/>
</dbReference>
<organism evidence="1 2">
    <name type="scientific">Rattus norvegicus</name>
    <name type="common">Rat</name>
    <dbReference type="NCBI Taxonomy" id="10116"/>
    <lineage>
        <taxon>Eukaryota</taxon>
        <taxon>Metazoa</taxon>
        <taxon>Chordata</taxon>
        <taxon>Craniata</taxon>
        <taxon>Vertebrata</taxon>
        <taxon>Euteleostomi</taxon>
        <taxon>Mammalia</taxon>
        <taxon>Eutheria</taxon>
        <taxon>Euarchontoglires</taxon>
        <taxon>Glires</taxon>
        <taxon>Rodentia</taxon>
        <taxon>Myomorpha</taxon>
        <taxon>Muroidea</taxon>
        <taxon>Muridae</taxon>
        <taxon>Murinae</taxon>
        <taxon>Rattus</taxon>
    </lineage>
</organism>
<accession>A6JGH6</accession>
<gene>
    <name evidence="1" type="ORF">rCG_20270</name>
</gene>
<protein>
    <submittedName>
        <fullName evidence="1">RCG20270</fullName>
    </submittedName>
</protein>
<dbReference type="AlphaFoldDB" id="A6JGH6"/>
<name>A6JGH6_RAT</name>
<evidence type="ECO:0000313" key="1">
    <source>
        <dbReference type="EMBL" id="EDL94832.1"/>
    </source>
</evidence>